<feature type="region of interest" description="Disordered" evidence="6">
    <location>
        <begin position="219"/>
        <end position="274"/>
    </location>
</feature>
<dbReference type="PANTHER" id="PTHR31920">
    <property type="entry name" value="B3 DOMAIN-CONTAINING"/>
    <property type="match status" value="1"/>
</dbReference>
<feature type="compositionally biased region" description="Polar residues" evidence="6">
    <location>
        <begin position="1"/>
        <end position="11"/>
    </location>
</feature>
<protein>
    <recommendedName>
        <fullName evidence="7">TF-B3 domain-containing protein</fullName>
    </recommendedName>
</protein>
<dbReference type="Gene3D" id="2.40.330.10">
    <property type="entry name" value="DNA-binding pseudobarrel domain"/>
    <property type="match status" value="1"/>
</dbReference>
<feature type="region of interest" description="Disordered" evidence="6">
    <location>
        <begin position="1"/>
        <end position="92"/>
    </location>
</feature>
<keyword evidence="5" id="KW-0539">Nucleus</keyword>
<keyword evidence="4" id="KW-0804">Transcription</keyword>
<dbReference type="Proteomes" id="UP000823775">
    <property type="component" value="Unassembled WGS sequence"/>
</dbReference>
<name>A0ABS8RM16_DATST</name>
<feature type="domain" description="TF-B3" evidence="7">
    <location>
        <begin position="118"/>
        <end position="211"/>
    </location>
</feature>
<accession>A0ABS8RM16</accession>
<dbReference type="InterPro" id="IPR003340">
    <property type="entry name" value="B3_DNA-bd"/>
</dbReference>
<proteinExistence type="predicted"/>
<gene>
    <name evidence="8" type="ORF">HAX54_032286</name>
</gene>
<evidence type="ECO:0000313" key="9">
    <source>
        <dbReference type="Proteomes" id="UP000823775"/>
    </source>
</evidence>
<dbReference type="PANTHER" id="PTHR31920:SF120">
    <property type="entry name" value="TF-B3 DOMAIN-CONTAINING PROTEIN"/>
    <property type="match status" value="1"/>
</dbReference>
<dbReference type="InterPro" id="IPR050655">
    <property type="entry name" value="Plant_B3_domain"/>
</dbReference>
<keyword evidence="9" id="KW-1185">Reference proteome</keyword>
<dbReference type="CDD" id="cd10017">
    <property type="entry name" value="B3_DNA"/>
    <property type="match status" value="1"/>
</dbReference>
<comment type="caution">
    <text evidence="8">The sequence shown here is derived from an EMBL/GenBank/DDBJ whole genome shotgun (WGS) entry which is preliminary data.</text>
</comment>
<keyword evidence="2" id="KW-0805">Transcription regulation</keyword>
<feature type="compositionally biased region" description="Basic and acidic residues" evidence="6">
    <location>
        <begin position="67"/>
        <end position="92"/>
    </location>
</feature>
<keyword evidence="3" id="KW-0238">DNA-binding</keyword>
<dbReference type="EMBL" id="JACEIK010000041">
    <property type="protein sequence ID" value="MCD7447667.1"/>
    <property type="molecule type" value="Genomic_DNA"/>
</dbReference>
<dbReference type="SMART" id="SM01019">
    <property type="entry name" value="B3"/>
    <property type="match status" value="1"/>
</dbReference>
<evidence type="ECO:0000313" key="8">
    <source>
        <dbReference type="EMBL" id="MCD7447667.1"/>
    </source>
</evidence>
<sequence>MSFQKQMQNFDITLPQEEQPVEMVDRREEHPAEMVDRQEEQPAEMEDRREEQPAEMEDRWEEQTAEMEERREEQPAGRVDRRGEQPTEMVDRQEEQLADMVDRRGQEKPKPVDSLEITPHFFKIILSPHASKLHIPNEFVMEYGANLGDLVLLEVPNGVVWKVKLQNSNGMIWLNEGWNKFKEYYSIGCGYFLLFRYKGNAQFSVFIFDLSASEIEYPPGPNEDMTPENQHVVNEPPEENRVNLPPPGEPPEENEINFPPPGEPPAENRINLPPPGIYTMEELLMASMPSRPNV</sequence>
<evidence type="ECO:0000256" key="6">
    <source>
        <dbReference type="SAM" id="MobiDB-lite"/>
    </source>
</evidence>
<organism evidence="8 9">
    <name type="scientific">Datura stramonium</name>
    <name type="common">Jimsonweed</name>
    <name type="synonym">Common thornapple</name>
    <dbReference type="NCBI Taxonomy" id="4076"/>
    <lineage>
        <taxon>Eukaryota</taxon>
        <taxon>Viridiplantae</taxon>
        <taxon>Streptophyta</taxon>
        <taxon>Embryophyta</taxon>
        <taxon>Tracheophyta</taxon>
        <taxon>Spermatophyta</taxon>
        <taxon>Magnoliopsida</taxon>
        <taxon>eudicotyledons</taxon>
        <taxon>Gunneridae</taxon>
        <taxon>Pentapetalae</taxon>
        <taxon>asterids</taxon>
        <taxon>lamiids</taxon>
        <taxon>Solanales</taxon>
        <taxon>Solanaceae</taxon>
        <taxon>Solanoideae</taxon>
        <taxon>Datureae</taxon>
        <taxon>Datura</taxon>
    </lineage>
</organism>
<feature type="compositionally biased region" description="Acidic residues" evidence="6">
    <location>
        <begin position="53"/>
        <end position="66"/>
    </location>
</feature>
<feature type="compositionally biased region" description="Basic and acidic residues" evidence="6">
    <location>
        <begin position="23"/>
        <end position="52"/>
    </location>
</feature>
<evidence type="ECO:0000256" key="2">
    <source>
        <dbReference type="ARBA" id="ARBA00023015"/>
    </source>
</evidence>
<reference evidence="8 9" key="1">
    <citation type="journal article" date="2021" name="BMC Genomics">
        <title>Datura genome reveals duplications of psychoactive alkaloid biosynthetic genes and high mutation rate following tissue culture.</title>
        <authorList>
            <person name="Rajewski A."/>
            <person name="Carter-House D."/>
            <person name="Stajich J."/>
            <person name="Litt A."/>
        </authorList>
    </citation>
    <scope>NUCLEOTIDE SEQUENCE [LARGE SCALE GENOMIC DNA]</scope>
    <source>
        <strain evidence="8">AR-01</strain>
    </source>
</reference>
<evidence type="ECO:0000256" key="3">
    <source>
        <dbReference type="ARBA" id="ARBA00023125"/>
    </source>
</evidence>
<dbReference type="SUPFAM" id="SSF101936">
    <property type="entry name" value="DNA-binding pseudobarrel domain"/>
    <property type="match status" value="1"/>
</dbReference>
<evidence type="ECO:0000259" key="7">
    <source>
        <dbReference type="PROSITE" id="PS50863"/>
    </source>
</evidence>
<evidence type="ECO:0000256" key="5">
    <source>
        <dbReference type="ARBA" id="ARBA00023242"/>
    </source>
</evidence>
<evidence type="ECO:0000256" key="1">
    <source>
        <dbReference type="ARBA" id="ARBA00004123"/>
    </source>
</evidence>
<dbReference type="InterPro" id="IPR015300">
    <property type="entry name" value="DNA-bd_pseudobarrel_sf"/>
</dbReference>
<comment type="subcellular location">
    <subcellularLocation>
        <location evidence="1">Nucleus</location>
    </subcellularLocation>
</comment>
<dbReference type="PROSITE" id="PS50863">
    <property type="entry name" value="B3"/>
    <property type="match status" value="1"/>
</dbReference>
<dbReference type="Pfam" id="PF02362">
    <property type="entry name" value="B3"/>
    <property type="match status" value="1"/>
</dbReference>
<evidence type="ECO:0000256" key="4">
    <source>
        <dbReference type="ARBA" id="ARBA00023163"/>
    </source>
</evidence>